<keyword evidence="6" id="KW-0418">Kinase</keyword>
<keyword evidence="7" id="KW-0067">ATP-binding</keyword>
<dbReference type="SUPFAM" id="SSF52200">
    <property type="entry name" value="Toll/Interleukin receptor TIR domain"/>
    <property type="match status" value="1"/>
</dbReference>
<dbReference type="Gene3D" id="2.130.10.10">
    <property type="entry name" value="YVTN repeat-like/Quinoprotein amine dehydrogenase"/>
    <property type="match status" value="2"/>
</dbReference>
<dbReference type="AlphaFoldDB" id="A0A2R5GM95"/>
<dbReference type="GO" id="GO:0016301">
    <property type="term" value="F:kinase activity"/>
    <property type="evidence" value="ECO:0007669"/>
    <property type="project" value="UniProtKB-KW"/>
</dbReference>
<comment type="catalytic activity">
    <reaction evidence="8">
        <text>L-threonyl-[protein] + ATP = O-phospho-L-threonyl-[protein] + ADP + H(+)</text>
        <dbReference type="Rhea" id="RHEA:46608"/>
        <dbReference type="Rhea" id="RHEA-COMP:11060"/>
        <dbReference type="Rhea" id="RHEA-COMP:11605"/>
        <dbReference type="ChEBI" id="CHEBI:15378"/>
        <dbReference type="ChEBI" id="CHEBI:30013"/>
        <dbReference type="ChEBI" id="CHEBI:30616"/>
        <dbReference type="ChEBI" id="CHEBI:61977"/>
        <dbReference type="ChEBI" id="CHEBI:456216"/>
        <dbReference type="EC" id="2.7.11.1"/>
    </reaction>
</comment>
<evidence type="ECO:0000256" key="9">
    <source>
        <dbReference type="ARBA" id="ARBA00048679"/>
    </source>
</evidence>
<evidence type="ECO:0000256" key="5">
    <source>
        <dbReference type="ARBA" id="ARBA00022741"/>
    </source>
</evidence>
<dbReference type="CDD" id="cd00200">
    <property type="entry name" value="WD40"/>
    <property type="match status" value="1"/>
</dbReference>
<dbReference type="InterPro" id="IPR020859">
    <property type="entry name" value="ROC"/>
</dbReference>
<dbReference type="InterPro" id="IPR015943">
    <property type="entry name" value="WD40/YVTN_repeat-like_dom_sf"/>
</dbReference>
<evidence type="ECO:0000256" key="6">
    <source>
        <dbReference type="ARBA" id="ARBA00022777"/>
    </source>
</evidence>
<feature type="repeat" description="WD" evidence="10">
    <location>
        <begin position="201"/>
        <end position="240"/>
    </location>
</feature>
<evidence type="ECO:0000256" key="7">
    <source>
        <dbReference type="ARBA" id="ARBA00022840"/>
    </source>
</evidence>
<dbReference type="PRINTS" id="PR00320">
    <property type="entry name" value="GPROTEINBRPT"/>
</dbReference>
<keyword evidence="3" id="KW-0808">Transferase</keyword>
<dbReference type="PROSITE" id="PS51424">
    <property type="entry name" value="ROC"/>
    <property type="match status" value="1"/>
</dbReference>
<dbReference type="EC" id="2.7.11.1" evidence="1"/>
<dbReference type="InterPro" id="IPR019775">
    <property type="entry name" value="WD40_repeat_CS"/>
</dbReference>
<dbReference type="InterPro" id="IPR036388">
    <property type="entry name" value="WH-like_DNA-bd_sf"/>
</dbReference>
<dbReference type="PANTHER" id="PTHR22847:SF637">
    <property type="entry name" value="WD REPEAT DOMAIN 5B"/>
    <property type="match status" value="1"/>
</dbReference>
<dbReference type="Pfam" id="PF13676">
    <property type="entry name" value="TIR_2"/>
    <property type="match status" value="1"/>
</dbReference>
<proteinExistence type="predicted"/>
<dbReference type="Pfam" id="PF08477">
    <property type="entry name" value="Roc"/>
    <property type="match status" value="1"/>
</dbReference>
<evidence type="ECO:0000256" key="3">
    <source>
        <dbReference type="ARBA" id="ARBA00022679"/>
    </source>
</evidence>
<reference evidence="12 13" key="1">
    <citation type="submission" date="2017-12" db="EMBL/GenBank/DDBJ databases">
        <title>Sequencing, de novo assembly and annotation of complete genome of a new Thraustochytrid species, strain FCC1311.</title>
        <authorList>
            <person name="Sedici K."/>
            <person name="Godart F."/>
            <person name="Aiese Cigliano R."/>
            <person name="Sanseverino W."/>
            <person name="Barakat M."/>
            <person name="Ortet P."/>
            <person name="Marechal E."/>
            <person name="Cagnac O."/>
            <person name="Amato A."/>
        </authorList>
    </citation>
    <scope>NUCLEOTIDE SEQUENCE [LARGE SCALE GENOMIC DNA]</scope>
</reference>
<evidence type="ECO:0000256" key="10">
    <source>
        <dbReference type="PROSITE-ProRule" id="PRU00221"/>
    </source>
</evidence>
<evidence type="ECO:0000313" key="13">
    <source>
        <dbReference type="Proteomes" id="UP000241890"/>
    </source>
</evidence>
<dbReference type="Pfam" id="PF00400">
    <property type="entry name" value="WD40"/>
    <property type="match status" value="3"/>
</dbReference>
<dbReference type="InterPro" id="IPR036322">
    <property type="entry name" value="WD40_repeat_dom_sf"/>
</dbReference>
<evidence type="ECO:0000313" key="12">
    <source>
        <dbReference type="EMBL" id="GBG30858.1"/>
    </source>
</evidence>
<dbReference type="PROSITE" id="PS50082">
    <property type="entry name" value="WD_REPEATS_2"/>
    <property type="match status" value="2"/>
</dbReference>
<dbReference type="GO" id="GO:0005524">
    <property type="term" value="F:ATP binding"/>
    <property type="evidence" value="ECO:0007669"/>
    <property type="project" value="UniProtKB-KW"/>
</dbReference>
<dbReference type="Pfam" id="PF16095">
    <property type="entry name" value="COR-A"/>
    <property type="match status" value="1"/>
</dbReference>
<feature type="repeat" description="WD" evidence="10">
    <location>
        <begin position="82"/>
        <end position="121"/>
    </location>
</feature>
<organism evidence="12 13">
    <name type="scientific">Hondaea fermentalgiana</name>
    <dbReference type="NCBI Taxonomy" id="2315210"/>
    <lineage>
        <taxon>Eukaryota</taxon>
        <taxon>Sar</taxon>
        <taxon>Stramenopiles</taxon>
        <taxon>Bigyra</taxon>
        <taxon>Labyrinthulomycetes</taxon>
        <taxon>Thraustochytrida</taxon>
        <taxon>Thraustochytriidae</taxon>
        <taxon>Hondaea</taxon>
    </lineage>
</organism>
<feature type="domain" description="Roc" evidence="11">
    <location>
        <begin position="318"/>
        <end position="590"/>
    </location>
</feature>
<dbReference type="GO" id="GO:1990234">
    <property type="term" value="C:transferase complex"/>
    <property type="evidence" value="ECO:0007669"/>
    <property type="project" value="UniProtKB-ARBA"/>
</dbReference>
<dbReference type="InterPro" id="IPR032171">
    <property type="entry name" value="COR-A"/>
</dbReference>
<dbReference type="EMBL" id="BEYU01000084">
    <property type="protein sequence ID" value="GBG30858.1"/>
    <property type="molecule type" value="Genomic_DNA"/>
</dbReference>
<comment type="catalytic activity">
    <reaction evidence="9">
        <text>L-seryl-[protein] + ATP = O-phospho-L-seryl-[protein] + ADP + H(+)</text>
        <dbReference type="Rhea" id="RHEA:17989"/>
        <dbReference type="Rhea" id="RHEA-COMP:9863"/>
        <dbReference type="Rhea" id="RHEA-COMP:11604"/>
        <dbReference type="ChEBI" id="CHEBI:15378"/>
        <dbReference type="ChEBI" id="CHEBI:29999"/>
        <dbReference type="ChEBI" id="CHEBI:30616"/>
        <dbReference type="ChEBI" id="CHEBI:83421"/>
        <dbReference type="ChEBI" id="CHEBI:456216"/>
        <dbReference type="EC" id="2.7.11.1"/>
    </reaction>
</comment>
<comment type="caution">
    <text evidence="12">The sequence shown here is derived from an EMBL/GenBank/DDBJ whole genome shotgun (WGS) entry which is preliminary data.</text>
</comment>
<protein>
    <recommendedName>
        <fullName evidence="1">non-specific serine/threonine protein kinase</fullName>
        <ecNumber evidence="1">2.7.11.1</ecNumber>
    </recommendedName>
</protein>
<dbReference type="OrthoDB" id="205015at2759"/>
<dbReference type="InterPro" id="IPR020472">
    <property type="entry name" value="WD40_PAC1"/>
</dbReference>
<dbReference type="GO" id="GO:0007165">
    <property type="term" value="P:signal transduction"/>
    <property type="evidence" value="ECO:0007669"/>
    <property type="project" value="InterPro"/>
</dbReference>
<dbReference type="PROSITE" id="PS00678">
    <property type="entry name" value="WD_REPEATS_1"/>
    <property type="match status" value="1"/>
</dbReference>
<dbReference type="Gene3D" id="1.10.10.10">
    <property type="entry name" value="Winged helix-like DNA-binding domain superfamily/Winged helix DNA-binding domain"/>
    <property type="match status" value="1"/>
</dbReference>
<gene>
    <name evidence="12" type="ORF">FCC1311_070782</name>
</gene>
<keyword evidence="4" id="KW-0677">Repeat</keyword>
<dbReference type="InParanoid" id="A0A2R5GM95"/>
<evidence type="ECO:0000256" key="8">
    <source>
        <dbReference type="ARBA" id="ARBA00047899"/>
    </source>
</evidence>
<dbReference type="InterPro" id="IPR000157">
    <property type="entry name" value="TIR_dom"/>
</dbReference>
<evidence type="ECO:0000256" key="2">
    <source>
        <dbReference type="ARBA" id="ARBA00022574"/>
    </source>
</evidence>
<sequence>MSLIQGYVLGVAQTADLVLAVSDQDASLRAWSKEGALVLEMQMPNKKPAYSVAAQGMLAAVGTRGGGLFLIDLSSATVLHALEGHTNNVWSVILDGDEVLSASYDKTIRVWDTVSGACTQTIHAEAAVRGLAANEDWIVAGLSDATVRVFDRASGDQRHKLREATGWVMSVALDNMYMVSGANDGKVRVYAVPSFTLVHVLEGHTATVSSVAIEGDSIVSGSDDKTVRLWNAHTGAQLRVLQGLSHYARSVSLLGSEIVSGSYGKSVRIWNANTGALKFALDGTEAAQPITDVLEALELDAAAAAAQEALKAALANGDPGELGRCKLMIIGQGAAGKTSTVRSLLGMKPEKVHISTVGVELRRTSAELWSEEAFDSGFKRQAMRAAALRMRTRKRPTLRSRISRRASSMLPGRRRLSAQTFVAEEEVELVAEAEVAQRFDIAEIENMAGKTQSGQTISFTIWDYAGQDVFYTLHHIFLTQEGVYMLVFNMNELLQDTELALDYLSFWLNSVKLHAPKAPVILVGTHYDQAFDSLQAVEAILRNDLQALRGVKLVKNSLQKVSFFPLDNMSTAEDRAVELRNAVERTASKLDSVSQKISLRWLKVIDDLMMLDCDHVPFEVVQELAEKYHAGDQTDELLKYFHELGMVVHLRTTDTLHDKVVLNPQWLLNKLARVIADDIHVEQIYYDEKLSDLELDDDFKLLRDKGIGTFALLSFLWDDEEVAYLLEFMRDTMLLSDWAFSEKLLRKSRDDGPLYLVSSLLKTARSDDLDAKIAEMDIGLTCVLDFSEFFLPDGVFARLLSLCAQYSGDIGSRKHAPQLAGRQAIIRFGLSVFALEQIDDKIWIRVEKDSDKPASTLKMLVSMFQGARDAMFRGLPWDLLLQSPKNPSILVSYDDIVDAFESGVESMPAIGTKNAKLADFVPFFEDGSLKEDEEENQDGTAESPPSFPLSSDLQYHVFLSHKQVEAGDACNLMADKLISRGLKVWVDQRADGNLSREQMQNSIRASKCYLLFLTKTVFGSRSVCMELETALQAKRPILLVHESDPNRVGFANFSTYPKTAPRNAKHLFREAESMPFQRRLYLAQGFYNELVARIEGAEAN</sequence>
<dbReference type="Gene3D" id="3.30.70.1390">
    <property type="entry name" value="ROC domain from the Parkinson's disease-associated leucine-rich repeat kinase 2"/>
    <property type="match status" value="2"/>
</dbReference>
<evidence type="ECO:0000256" key="4">
    <source>
        <dbReference type="ARBA" id="ARBA00022737"/>
    </source>
</evidence>
<dbReference type="Gene3D" id="3.40.50.300">
    <property type="entry name" value="P-loop containing nucleotide triphosphate hydrolases"/>
    <property type="match status" value="1"/>
</dbReference>
<dbReference type="Gene3D" id="3.40.50.10140">
    <property type="entry name" value="Toll/interleukin-1 receptor homology (TIR) domain"/>
    <property type="match status" value="1"/>
</dbReference>
<dbReference type="InterPro" id="IPR027417">
    <property type="entry name" value="P-loop_NTPase"/>
</dbReference>
<dbReference type="InterPro" id="IPR001680">
    <property type="entry name" value="WD40_rpt"/>
</dbReference>
<dbReference type="SUPFAM" id="SSF50978">
    <property type="entry name" value="WD40 repeat-like"/>
    <property type="match status" value="1"/>
</dbReference>
<keyword evidence="13" id="KW-1185">Reference proteome</keyword>
<dbReference type="SMART" id="SM00320">
    <property type="entry name" value="WD40"/>
    <property type="match status" value="5"/>
</dbReference>
<evidence type="ECO:0000259" key="11">
    <source>
        <dbReference type="PROSITE" id="PS51424"/>
    </source>
</evidence>
<dbReference type="GO" id="GO:0005829">
    <property type="term" value="C:cytosol"/>
    <property type="evidence" value="ECO:0007669"/>
    <property type="project" value="UniProtKB-ARBA"/>
</dbReference>
<dbReference type="SUPFAM" id="SSF52540">
    <property type="entry name" value="P-loop containing nucleoside triphosphate hydrolases"/>
    <property type="match status" value="1"/>
</dbReference>
<evidence type="ECO:0000256" key="1">
    <source>
        <dbReference type="ARBA" id="ARBA00012513"/>
    </source>
</evidence>
<accession>A0A2R5GM95</accession>
<keyword evidence="5" id="KW-0547">Nucleotide-binding</keyword>
<dbReference type="PANTHER" id="PTHR22847">
    <property type="entry name" value="WD40 REPEAT PROTEIN"/>
    <property type="match status" value="1"/>
</dbReference>
<dbReference type="Proteomes" id="UP000241890">
    <property type="component" value="Unassembled WGS sequence"/>
</dbReference>
<name>A0A2R5GM95_9STRA</name>
<dbReference type="InterPro" id="IPR035897">
    <property type="entry name" value="Toll_tir_struct_dom_sf"/>
</dbReference>
<keyword evidence="2 10" id="KW-0853">WD repeat</keyword>
<dbReference type="PROSITE" id="PS50294">
    <property type="entry name" value="WD_REPEATS_REGION"/>
    <property type="match status" value="2"/>
</dbReference>